<proteinExistence type="predicted"/>
<name>A0A1L3J1N9_9FLAO</name>
<dbReference type="KEGG" id="grl:LPB144_00810"/>
<gene>
    <name evidence="1" type="ORF">LPB144_00810</name>
</gene>
<evidence type="ECO:0000313" key="1">
    <source>
        <dbReference type="EMBL" id="APG59031.1"/>
    </source>
</evidence>
<dbReference type="OrthoDB" id="680581at2"/>
<dbReference type="EMBL" id="CP018153">
    <property type="protein sequence ID" value="APG59031.1"/>
    <property type="molecule type" value="Genomic_DNA"/>
</dbReference>
<dbReference type="RefSeq" id="WP_072551686.1">
    <property type="nucleotide sequence ID" value="NZ_CP018153.1"/>
</dbReference>
<dbReference type="AlphaFoldDB" id="A0A1L3J1N9"/>
<evidence type="ECO:0000313" key="2">
    <source>
        <dbReference type="Proteomes" id="UP000182510"/>
    </source>
</evidence>
<organism evidence="1 2">
    <name type="scientific">Christiangramia salexigens</name>
    <dbReference type="NCBI Taxonomy" id="1913577"/>
    <lineage>
        <taxon>Bacteria</taxon>
        <taxon>Pseudomonadati</taxon>
        <taxon>Bacteroidota</taxon>
        <taxon>Flavobacteriia</taxon>
        <taxon>Flavobacteriales</taxon>
        <taxon>Flavobacteriaceae</taxon>
        <taxon>Christiangramia</taxon>
    </lineage>
</organism>
<accession>A0A1L3J1N9</accession>
<dbReference type="Proteomes" id="UP000182510">
    <property type="component" value="Chromosome"/>
</dbReference>
<reference evidence="1 2" key="1">
    <citation type="submission" date="2016-11" db="EMBL/GenBank/DDBJ databases">
        <title>Gramella sp. LPB0144 isolated from marine environment.</title>
        <authorList>
            <person name="Kim E."/>
            <person name="Yi H."/>
        </authorList>
    </citation>
    <scope>NUCLEOTIDE SEQUENCE [LARGE SCALE GENOMIC DNA]</scope>
    <source>
        <strain evidence="1 2">LPB0144</strain>
    </source>
</reference>
<sequence>MAISTHILEQINKLLLELETKYPELYSFIDEEPITIPNLAHPDVNDTTLQDYLESLKRLLLSHH</sequence>
<protein>
    <submittedName>
        <fullName evidence="1">Uncharacterized protein</fullName>
    </submittedName>
</protein>
<keyword evidence="2" id="KW-1185">Reference proteome</keyword>